<evidence type="ECO:0000256" key="1">
    <source>
        <dbReference type="ARBA" id="ARBA00004123"/>
    </source>
</evidence>
<feature type="domain" description="Ubiquitin-like" evidence="3">
    <location>
        <begin position="29"/>
        <end position="103"/>
    </location>
</feature>
<dbReference type="Proteomes" id="UP001219934">
    <property type="component" value="Unassembled WGS sequence"/>
</dbReference>
<dbReference type="SUPFAM" id="SSF54236">
    <property type="entry name" value="Ubiquitin-like"/>
    <property type="match status" value="1"/>
</dbReference>
<evidence type="ECO:0000256" key="2">
    <source>
        <dbReference type="ARBA" id="ARBA00023242"/>
    </source>
</evidence>
<dbReference type="PROSITE" id="PS50053">
    <property type="entry name" value="UBIQUITIN_2"/>
    <property type="match status" value="1"/>
</dbReference>
<dbReference type="PROSITE" id="PS51257">
    <property type="entry name" value="PROKAR_LIPOPROTEIN"/>
    <property type="match status" value="1"/>
</dbReference>
<gene>
    <name evidence="4" type="ORF">JOQ06_028637</name>
</gene>
<organism evidence="4 5">
    <name type="scientific">Pogonophryne albipinna</name>
    <dbReference type="NCBI Taxonomy" id="1090488"/>
    <lineage>
        <taxon>Eukaryota</taxon>
        <taxon>Metazoa</taxon>
        <taxon>Chordata</taxon>
        <taxon>Craniata</taxon>
        <taxon>Vertebrata</taxon>
        <taxon>Euteleostomi</taxon>
        <taxon>Actinopterygii</taxon>
        <taxon>Neopterygii</taxon>
        <taxon>Teleostei</taxon>
        <taxon>Neoteleostei</taxon>
        <taxon>Acanthomorphata</taxon>
        <taxon>Eupercaria</taxon>
        <taxon>Perciformes</taxon>
        <taxon>Notothenioidei</taxon>
        <taxon>Pogonophryne</taxon>
    </lineage>
</organism>
<keyword evidence="2" id="KW-0539">Nucleus</keyword>
<dbReference type="PANTHER" id="PTHR23010:SF1">
    <property type="entry name" value="MIDNOLIN"/>
    <property type="match status" value="1"/>
</dbReference>
<keyword evidence="5" id="KW-1185">Reference proteome</keyword>
<dbReference type="InterPro" id="IPR029071">
    <property type="entry name" value="Ubiquitin-like_domsf"/>
</dbReference>
<dbReference type="PANTHER" id="PTHR23010">
    <property type="entry name" value="MIDNOLIN"/>
    <property type="match status" value="1"/>
</dbReference>
<evidence type="ECO:0000259" key="3">
    <source>
        <dbReference type="PROSITE" id="PS50053"/>
    </source>
</evidence>
<evidence type="ECO:0000313" key="5">
    <source>
        <dbReference type="Proteomes" id="UP001219934"/>
    </source>
</evidence>
<accession>A0AAD6FLA0</accession>
<dbReference type="InterPro" id="IPR039336">
    <property type="entry name" value="Midnolin"/>
</dbReference>
<sequence length="128" mass="13518">MEQQRGICSFTPGGSAGCGTGVSTGQPTMRLCITSTTGSPVELTVPLGETVEGLRTHISHKLRLETNRIVLLFRDRQLTAGKLVDLGVADGSKLTLVPAIEAGSASSTARAERTIMDVLKSLPEIKVR</sequence>
<protein>
    <recommendedName>
        <fullName evidence="3">Ubiquitin-like domain-containing protein</fullName>
    </recommendedName>
</protein>
<evidence type="ECO:0000313" key="4">
    <source>
        <dbReference type="EMBL" id="KAJ4939177.1"/>
    </source>
</evidence>
<reference evidence="4" key="1">
    <citation type="submission" date="2022-11" db="EMBL/GenBank/DDBJ databases">
        <title>Chromosome-level genome of Pogonophryne albipinna.</title>
        <authorList>
            <person name="Jo E."/>
        </authorList>
    </citation>
    <scope>NUCLEOTIDE SEQUENCE</scope>
    <source>
        <strain evidence="4">SGF0006</strain>
        <tissue evidence="4">Muscle</tissue>
    </source>
</reference>
<proteinExistence type="predicted"/>
<comment type="caution">
    <text evidence="4">The sequence shown here is derived from an EMBL/GenBank/DDBJ whole genome shotgun (WGS) entry which is preliminary data.</text>
</comment>
<dbReference type="Gene3D" id="3.10.20.90">
    <property type="entry name" value="Phosphatidylinositol 3-kinase Catalytic Subunit, Chain A, domain 1"/>
    <property type="match status" value="1"/>
</dbReference>
<dbReference type="Pfam" id="PF00240">
    <property type="entry name" value="ubiquitin"/>
    <property type="match status" value="1"/>
</dbReference>
<name>A0AAD6FLA0_9TELE</name>
<comment type="subcellular location">
    <subcellularLocation>
        <location evidence="1">Nucleus</location>
    </subcellularLocation>
</comment>
<dbReference type="InterPro" id="IPR000626">
    <property type="entry name" value="Ubiquitin-like_dom"/>
</dbReference>
<dbReference type="GO" id="GO:0005634">
    <property type="term" value="C:nucleus"/>
    <property type="evidence" value="ECO:0007669"/>
    <property type="project" value="UniProtKB-SubCell"/>
</dbReference>
<dbReference type="AlphaFoldDB" id="A0AAD6FLA0"/>
<dbReference type="EMBL" id="JAPTMU010000008">
    <property type="protein sequence ID" value="KAJ4939177.1"/>
    <property type="molecule type" value="Genomic_DNA"/>
</dbReference>